<dbReference type="Proteomes" id="UP000824890">
    <property type="component" value="Unassembled WGS sequence"/>
</dbReference>
<evidence type="ECO:0000313" key="1">
    <source>
        <dbReference type="EMBL" id="KAH0922649.1"/>
    </source>
</evidence>
<sequence>MYLEKTGSDHRPLFINVTNLGQRRTGCFMFDKRWCKKPEVAEIIRKGWSTEFLSGRGSVRTVLRPVDRNSQSGKGRLMSTLT</sequence>
<dbReference type="EMBL" id="JAGKQM010000006">
    <property type="protein sequence ID" value="KAH0922649.1"/>
    <property type="molecule type" value="Genomic_DNA"/>
</dbReference>
<accession>A0ABQ8CZX1</accession>
<evidence type="ECO:0000313" key="2">
    <source>
        <dbReference type="Proteomes" id="UP000824890"/>
    </source>
</evidence>
<protein>
    <submittedName>
        <fullName evidence="1">Uncharacterized protein</fullName>
    </submittedName>
</protein>
<name>A0ABQ8CZX1_BRANA</name>
<organism evidence="1 2">
    <name type="scientific">Brassica napus</name>
    <name type="common">Rape</name>
    <dbReference type="NCBI Taxonomy" id="3708"/>
    <lineage>
        <taxon>Eukaryota</taxon>
        <taxon>Viridiplantae</taxon>
        <taxon>Streptophyta</taxon>
        <taxon>Embryophyta</taxon>
        <taxon>Tracheophyta</taxon>
        <taxon>Spermatophyta</taxon>
        <taxon>Magnoliopsida</taxon>
        <taxon>eudicotyledons</taxon>
        <taxon>Gunneridae</taxon>
        <taxon>Pentapetalae</taxon>
        <taxon>rosids</taxon>
        <taxon>malvids</taxon>
        <taxon>Brassicales</taxon>
        <taxon>Brassicaceae</taxon>
        <taxon>Brassiceae</taxon>
        <taxon>Brassica</taxon>
    </lineage>
</organism>
<comment type="caution">
    <text evidence="1">The sequence shown here is derived from an EMBL/GenBank/DDBJ whole genome shotgun (WGS) entry which is preliminary data.</text>
</comment>
<keyword evidence="2" id="KW-1185">Reference proteome</keyword>
<gene>
    <name evidence="1" type="ORF">HID58_022667</name>
</gene>
<reference evidence="1 2" key="1">
    <citation type="submission" date="2021-05" db="EMBL/GenBank/DDBJ databases">
        <title>Genome Assembly of Synthetic Allotetraploid Brassica napus Reveals Homoeologous Exchanges between Subgenomes.</title>
        <authorList>
            <person name="Davis J.T."/>
        </authorList>
    </citation>
    <scope>NUCLEOTIDE SEQUENCE [LARGE SCALE GENOMIC DNA]</scope>
    <source>
        <strain evidence="2">cv. Da-Ae</strain>
        <tissue evidence="1">Seedling</tissue>
    </source>
</reference>
<proteinExistence type="predicted"/>